<accession>A0A4Y2VRI0</accession>
<reference evidence="1 2" key="1">
    <citation type="journal article" date="2019" name="Sci. Rep.">
        <title>Orb-weaving spider Araneus ventricosus genome elucidates the spidroin gene catalogue.</title>
        <authorList>
            <person name="Kono N."/>
            <person name="Nakamura H."/>
            <person name="Ohtoshi R."/>
            <person name="Moran D.A.P."/>
            <person name="Shinohara A."/>
            <person name="Yoshida Y."/>
            <person name="Fujiwara M."/>
            <person name="Mori M."/>
            <person name="Tomita M."/>
            <person name="Arakawa K."/>
        </authorList>
    </citation>
    <scope>NUCLEOTIDE SEQUENCE [LARGE SCALE GENOMIC DNA]</scope>
</reference>
<sequence>MCARLKGLTGDEEEVVVAEEEDFHVQNQAPSLLSLPPGTIWETQVVPYSQNLGPSLGHHEDLLTSRVHHQRGNVCSGSLSLCCLNCPPQSWHSGVSGNCFSSYGIFYLKKISLTPNTVIRW</sequence>
<comment type="caution">
    <text evidence="1">The sequence shown here is derived from an EMBL/GenBank/DDBJ whole genome shotgun (WGS) entry which is preliminary data.</text>
</comment>
<dbReference type="EMBL" id="BGPR01050015">
    <property type="protein sequence ID" value="GBO27018.1"/>
    <property type="molecule type" value="Genomic_DNA"/>
</dbReference>
<keyword evidence="2" id="KW-1185">Reference proteome</keyword>
<proteinExistence type="predicted"/>
<organism evidence="1 2">
    <name type="scientific">Araneus ventricosus</name>
    <name type="common">Orbweaver spider</name>
    <name type="synonym">Epeira ventricosa</name>
    <dbReference type="NCBI Taxonomy" id="182803"/>
    <lineage>
        <taxon>Eukaryota</taxon>
        <taxon>Metazoa</taxon>
        <taxon>Ecdysozoa</taxon>
        <taxon>Arthropoda</taxon>
        <taxon>Chelicerata</taxon>
        <taxon>Arachnida</taxon>
        <taxon>Araneae</taxon>
        <taxon>Araneomorphae</taxon>
        <taxon>Entelegynae</taxon>
        <taxon>Araneoidea</taxon>
        <taxon>Araneidae</taxon>
        <taxon>Araneus</taxon>
    </lineage>
</organism>
<protein>
    <submittedName>
        <fullName evidence="1">Uncharacterized protein</fullName>
    </submittedName>
</protein>
<name>A0A4Y2VRI0_ARAVE</name>
<dbReference type="AlphaFoldDB" id="A0A4Y2VRI0"/>
<dbReference type="Proteomes" id="UP000499080">
    <property type="component" value="Unassembled WGS sequence"/>
</dbReference>
<evidence type="ECO:0000313" key="2">
    <source>
        <dbReference type="Proteomes" id="UP000499080"/>
    </source>
</evidence>
<evidence type="ECO:0000313" key="1">
    <source>
        <dbReference type="EMBL" id="GBO27018.1"/>
    </source>
</evidence>
<gene>
    <name evidence="1" type="ORF">AVEN_54478_1</name>
</gene>